<dbReference type="RefSeq" id="WP_092703923.1">
    <property type="nucleotide sequence ID" value="NZ_CP042807.1"/>
</dbReference>
<reference evidence="5" key="2">
    <citation type="submission" date="2016-10" db="EMBL/GenBank/DDBJ databases">
        <authorList>
            <person name="Varghese N."/>
            <person name="Submissions S."/>
        </authorList>
    </citation>
    <scope>NUCLEOTIDE SEQUENCE [LARGE SCALE GENOMIC DNA]</scope>
    <source>
        <strain evidence="5">MO64</strain>
    </source>
</reference>
<keyword evidence="2 4" id="KW-0808">Transferase</keyword>
<gene>
    <name evidence="3" type="ORF">CS053_13045</name>
    <name evidence="4" type="ORF">SAMN05192579_10943</name>
</gene>
<dbReference type="GO" id="GO:0009244">
    <property type="term" value="P:lipopolysaccharide core region biosynthetic process"/>
    <property type="evidence" value="ECO:0007669"/>
    <property type="project" value="TreeGrafter"/>
</dbReference>
<sequence>MSRSSVLPPGIHTLRRRLANRLTRLLLGRSPEAVSTPLPTTGIYRILICHTSHSLGNTLLLTPLLQELEQTYPAAEIDILTRSPVAQDIYGHYFNLRRLLPMPAHAVGHPWQALRNLRRMRAVHYDLAIDPEPQSQTSRLLLRLAHATWKLGFSGPRKQGHVTHDVAIPGDLSSKGRLPVYLLRTASGRSDAAYPPPDLRLSALEKSEGRLALERVLAAHQAPRKRGVIGIFANATGPKLMPPAWWDAFLLALEPIREHYSLLEIVPASGQSMLGSRYPAYYSSDLRKLASMLTSLDALITLDAGVMHLACASPVPTLSIFTVTSTAEWGPYGKHDIIVQALDRPPARVAEDVLAACMARTSSA</sequence>
<dbReference type="Pfam" id="PF01075">
    <property type="entry name" value="Glyco_transf_9"/>
    <property type="match status" value="1"/>
</dbReference>
<dbReference type="InterPro" id="IPR051199">
    <property type="entry name" value="LPS_LOS_Heptosyltrfase"/>
</dbReference>
<dbReference type="SUPFAM" id="SSF53756">
    <property type="entry name" value="UDP-Glycosyltransferase/glycogen phosphorylase"/>
    <property type="match status" value="1"/>
</dbReference>
<name>A0A1I4DKY5_9GAMM</name>
<dbReference type="EMBL" id="CP042807">
    <property type="protein sequence ID" value="QEE25317.1"/>
    <property type="molecule type" value="Genomic_DNA"/>
</dbReference>
<dbReference type="EMBL" id="FOSR01000009">
    <property type="protein sequence ID" value="SFK92571.1"/>
    <property type="molecule type" value="Genomic_DNA"/>
</dbReference>
<dbReference type="InterPro" id="IPR002201">
    <property type="entry name" value="Glyco_trans_9"/>
</dbReference>
<protein>
    <submittedName>
        <fullName evidence="4">ADP-heptose:LPS heptosyltransferase</fullName>
    </submittedName>
    <submittedName>
        <fullName evidence="3">Glycosyltransferase family 9 protein</fullName>
    </submittedName>
</protein>
<accession>A0A1I4DKY5</accession>
<evidence type="ECO:0000313" key="6">
    <source>
        <dbReference type="Proteomes" id="UP000321807"/>
    </source>
</evidence>
<dbReference type="KEGG" id="rgl:CS053_13045"/>
<reference evidence="4" key="1">
    <citation type="submission" date="2016-10" db="EMBL/GenBank/DDBJ databases">
        <authorList>
            <person name="de Groot N.N."/>
        </authorList>
    </citation>
    <scope>NUCLEOTIDE SEQUENCE [LARGE SCALE GENOMIC DNA]</scope>
    <source>
        <strain evidence="4">MO64</strain>
    </source>
</reference>
<dbReference type="GO" id="GO:0008713">
    <property type="term" value="F:ADP-heptose-lipopolysaccharide heptosyltransferase activity"/>
    <property type="evidence" value="ECO:0007669"/>
    <property type="project" value="TreeGrafter"/>
</dbReference>
<evidence type="ECO:0000313" key="5">
    <source>
        <dbReference type="Proteomes" id="UP000198725"/>
    </source>
</evidence>
<dbReference type="PANTHER" id="PTHR30160">
    <property type="entry name" value="TETRAACYLDISACCHARIDE 4'-KINASE-RELATED"/>
    <property type="match status" value="1"/>
</dbReference>
<dbReference type="Gene3D" id="3.40.50.2000">
    <property type="entry name" value="Glycogen Phosphorylase B"/>
    <property type="match status" value="2"/>
</dbReference>
<keyword evidence="1" id="KW-0328">Glycosyltransferase</keyword>
<reference evidence="3 6" key="3">
    <citation type="submission" date="2019-08" db="EMBL/GenBank/DDBJ databases">
        <title>Complete genome sequence of Rhodanobacter glycinis strain T01E-68 isolated from tomato root.</title>
        <authorList>
            <person name="Weon H.-Y."/>
            <person name="Lee S.A."/>
        </authorList>
    </citation>
    <scope>NUCLEOTIDE SEQUENCE [LARGE SCALE GENOMIC DNA]</scope>
    <source>
        <strain evidence="3 6">T01E-68</strain>
    </source>
</reference>
<evidence type="ECO:0000313" key="3">
    <source>
        <dbReference type="EMBL" id="QEE25317.1"/>
    </source>
</evidence>
<evidence type="ECO:0000256" key="1">
    <source>
        <dbReference type="ARBA" id="ARBA00022676"/>
    </source>
</evidence>
<organism evidence="4 5">
    <name type="scientific">Rhodanobacter glycinis</name>
    <dbReference type="NCBI Taxonomy" id="582702"/>
    <lineage>
        <taxon>Bacteria</taxon>
        <taxon>Pseudomonadati</taxon>
        <taxon>Pseudomonadota</taxon>
        <taxon>Gammaproteobacteria</taxon>
        <taxon>Lysobacterales</taxon>
        <taxon>Rhodanobacteraceae</taxon>
        <taxon>Rhodanobacter</taxon>
    </lineage>
</organism>
<keyword evidence="5" id="KW-1185">Reference proteome</keyword>
<dbReference type="AlphaFoldDB" id="A0A1I4DKY5"/>
<dbReference type="Proteomes" id="UP000321807">
    <property type="component" value="Chromosome"/>
</dbReference>
<evidence type="ECO:0000313" key="4">
    <source>
        <dbReference type="EMBL" id="SFK92571.1"/>
    </source>
</evidence>
<proteinExistence type="predicted"/>
<dbReference type="Proteomes" id="UP000198725">
    <property type="component" value="Unassembled WGS sequence"/>
</dbReference>
<evidence type="ECO:0000256" key="2">
    <source>
        <dbReference type="ARBA" id="ARBA00022679"/>
    </source>
</evidence>
<dbReference type="GO" id="GO:0005829">
    <property type="term" value="C:cytosol"/>
    <property type="evidence" value="ECO:0007669"/>
    <property type="project" value="TreeGrafter"/>
</dbReference>